<dbReference type="InterPro" id="IPR036772">
    <property type="entry name" value="SRCR-like_dom_sf"/>
</dbReference>
<feature type="domain" description="SRCR" evidence="8">
    <location>
        <begin position="603"/>
        <end position="703"/>
    </location>
</feature>
<comment type="caution">
    <text evidence="9">The sequence shown here is derived from an EMBL/GenBank/DDBJ whole genome shotgun (WGS) entry which is preliminary data.</text>
</comment>
<feature type="signal peptide" evidence="7">
    <location>
        <begin position="1"/>
        <end position="21"/>
    </location>
</feature>
<keyword evidence="1 7" id="KW-0732">Signal</keyword>
<dbReference type="PANTHER" id="PTHR47653:SF1">
    <property type="entry name" value="DELETED IN MALIGNANT BRAIN TUMORS 1 PROTEIN"/>
    <property type="match status" value="1"/>
</dbReference>
<evidence type="ECO:0000256" key="5">
    <source>
        <dbReference type="SAM" id="MobiDB-lite"/>
    </source>
</evidence>
<reference evidence="9" key="1">
    <citation type="submission" date="2021-11" db="EMBL/GenBank/DDBJ databases">
        <authorList>
            <consortium name="Genoscope - CEA"/>
            <person name="William W."/>
        </authorList>
    </citation>
    <scope>NUCLEOTIDE SEQUENCE</scope>
</reference>
<dbReference type="EMBL" id="CAKKNE010000005">
    <property type="protein sequence ID" value="CAH0377595.1"/>
    <property type="molecule type" value="Genomic_DNA"/>
</dbReference>
<feature type="region of interest" description="Disordered" evidence="5">
    <location>
        <begin position="451"/>
        <end position="484"/>
    </location>
</feature>
<evidence type="ECO:0000256" key="6">
    <source>
        <dbReference type="SAM" id="Phobius"/>
    </source>
</evidence>
<dbReference type="AlphaFoldDB" id="A0A8J2WRC0"/>
<evidence type="ECO:0000256" key="7">
    <source>
        <dbReference type="SAM" id="SignalP"/>
    </source>
</evidence>
<dbReference type="FunFam" id="3.10.250.10:FF:000006">
    <property type="entry name" value="neurotrypsin isoform X2"/>
    <property type="match status" value="2"/>
</dbReference>
<keyword evidence="6" id="KW-1133">Transmembrane helix</keyword>
<feature type="region of interest" description="Disordered" evidence="5">
    <location>
        <begin position="775"/>
        <end position="837"/>
    </location>
</feature>
<keyword evidence="10" id="KW-1185">Reference proteome</keyword>
<name>A0A8J2WRC0_9STRA</name>
<protein>
    <recommendedName>
        <fullName evidence="8">SRCR domain-containing protein</fullName>
    </recommendedName>
</protein>
<evidence type="ECO:0000313" key="10">
    <source>
        <dbReference type="Proteomes" id="UP000789595"/>
    </source>
</evidence>
<evidence type="ECO:0000259" key="8">
    <source>
        <dbReference type="PROSITE" id="PS50287"/>
    </source>
</evidence>
<dbReference type="GO" id="GO:0016020">
    <property type="term" value="C:membrane"/>
    <property type="evidence" value="ECO:0007669"/>
    <property type="project" value="InterPro"/>
</dbReference>
<feature type="transmembrane region" description="Helical" evidence="6">
    <location>
        <begin position="835"/>
        <end position="858"/>
    </location>
</feature>
<sequence length="904" mass="94964">MARLPGRLPLSITFLLARAGAEIIGPHLLDGTDTPTLHRDIAQNQVSIDDLLAPFAGKKPGLAFRVHADNDAKTVDGGVADAILAALRETGLPADPAEAVAVLTKSPVPLSITLQFEYLDEAAWPAGVKNLAETFGETNGRAEVEGGLLLHAYLSTAGAAALPSHEDLGDILVVQLAGAKTWTFDADDSDDYVVTLEPGDGLVIPADTRHAARATEGGVSAHLTIHRISEHQTDIARRQLSHDEDDPNRCYSGDAECPSACEYDCDDCEYCTDADTICRSEIENDPFYDGYPYDICCLTSGYRNERAGPCECPDWPGPDPDCPTTPGPTSGPTLTPAPMAATCVNDDSTTDSGGDTCSEWYDRRPQDCGEYDDDDFTASERCCACGGGEGTFAPTATSERCVDDLSTTGQFDKGCSYFDYWPGECEKLDDEDFTATEQCCACGGGLAGGTHDPTTSPAPTPATPAPTPRPSPSPTATPAPTIGHPLRLVGGTSEYEGRVEILHDGQWGTVCDDSWDLDDANVVCQQLFGVGALEAKDDAFFGEGSDPIWMDNVQCSGDEDALWQCPFNGWGDENCFHWKDAGVICDQSPAPTATPAPTADRSLRLVGGGTEREGRVEIFHEGQWGTVCDDEWDIADANVVCQELFGVDAIEAKWRAFFGEGSDPIWMGDVECVGDETELRQCPFRGWGESNCLHWEDAGVICEAGACLGQTACKPDGSPCAADEFCNFDDGSSGFCEQCSSFSDSVACYNDGLPSDGAADCHACCFGDEDEYSNLGSPTPRPSPSPTATPENPTAVPTSPRPTRPSPKQPPPGDDTTDSSSAGGSSGGGGPNAAAIGGGAAAGALVLLLAAAGASFYYRRSTAAKKSNASGVFDEARGVKAPPPPQSAVITSKDEPPPPPPLGA</sequence>
<dbReference type="GO" id="GO:0045217">
    <property type="term" value="P:cell-cell junction maintenance"/>
    <property type="evidence" value="ECO:0007669"/>
    <property type="project" value="TreeGrafter"/>
</dbReference>
<evidence type="ECO:0000256" key="3">
    <source>
        <dbReference type="ARBA" id="ARBA00023157"/>
    </source>
</evidence>
<keyword evidence="6" id="KW-0812">Transmembrane</keyword>
<gene>
    <name evidence="9" type="ORF">PECAL_5P21350</name>
</gene>
<dbReference type="InterPro" id="IPR053243">
    <property type="entry name" value="SJ_maturation_regulator"/>
</dbReference>
<feature type="region of interest" description="Disordered" evidence="5">
    <location>
        <begin position="863"/>
        <end position="904"/>
    </location>
</feature>
<feature type="domain" description="SRCR" evidence="8">
    <location>
        <begin position="486"/>
        <end position="586"/>
    </location>
</feature>
<feature type="compositionally biased region" description="Pro residues" evidence="5">
    <location>
        <begin position="456"/>
        <end position="477"/>
    </location>
</feature>
<evidence type="ECO:0000256" key="4">
    <source>
        <dbReference type="ARBA" id="ARBA00023180"/>
    </source>
</evidence>
<dbReference type="SUPFAM" id="SSF51197">
    <property type="entry name" value="Clavaminate synthase-like"/>
    <property type="match status" value="1"/>
</dbReference>
<feature type="chain" id="PRO_5035237496" description="SRCR domain-containing protein" evidence="7">
    <location>
        <begin position="22"/>
        <end position="904"/>
    </location>
</feature>
<keyword evidence="2" id="KW-0677">Repeat</keyword>
<dbReference type="SUPFAM" id="SSF56487">
    <property type="entry name" value="SRCR-like"/>
    <property type="match status" value="2"/>
</dbReference>
<evidence type="ECO:0000313" key="9">
    <source>
        <dbReference type="EMBL" id="CAH0377595.1"/>
    </source>
</evidence>
<dbReference type="PROSITE" id="PS50287">
    <property type="entry name" value="SRCR_2"/>
    <property type="match status" value="2"/>
</dbReference>
<dbReference type="Gene3D" id="2.60.120.650">
    <property type="entry name" value="Cupin"/>
    <property type="match status" value="1"/>
</dbReference>
<dbReference type="PRINTS" id="PR00258">
    <property type="entry name" value="SPERACTRCPTR"/>
</dbReference>
<dbReference type="Gene3D" id="3.10.250.10">
    <property type="entry name" value="SRCR-like domain"/>
    <property type="match status" value="2"/>
</dbReference>
<keyword evidence="3" id="KW-1015">Disulfide bond</keyword>
<evidence type="ECO:0000256" key="2">
    <source>
        <dbReference type="ARBA" id="ARBA00022737"/>
    </source>
</evidence>
<evidence type="ECO:0000256" key="1">
    <source>
        <dbReference type="ARBA" id="ARBA00022729"/>
    </source>
</evidence>
<dbReference type="SMART" id="SM00202">
    <property type="entry name" value="SR"/>
    <property type="match status" value="2"/>
</dbReference>
<dbReference type="Proteomes" id="UP000789595">
    <property type="component" value="Unassembled WGS sequence"/>
</dbReference>
<dbReference type="Pfam" id="PF00530">
    <property type="entry name" value="SRCR"/>
    <property type="match status" value="2"/>
</dbReference>
<keyword evidence="4" id="KW-0325">Glycoprotein</keyword>
<accession>A0A8J2WRC0</accession>
<dbReference type="InterPro" id="IPR001190">
    <property type="entry name" value="SRCR"/>
</dbReference>
<proteinExistence type="predicted"/>
<dbReference type="InterPro" id="IPR003347">
    <property type="entry name" value="JmjC_dom"/>
</dbReference>
<keyword evidence="6" id="KW-0472">Membrane</keyword>
<dbReference type="PANTHER" id="PTHR47653">
    <property type="entry name" value="PROTEIN BARK BEETLE"/>
    <property type="match status" value="1"/>
</dbReference>
<feature type="compositionally biased region" description="Gly residues" evidence="5">
    <location>
        <begin position="824"/>
        <end position="837"/>
    </location>
</feature>
<dbReference type="OrthoDB" id="201089at2759"/>
<organism evidence="9 10">
    <name type="scientific">Pelagomonas calceolata</name>
    <dbReference type="NCBI Taxonomy" id="35677"/>
    <lineage>
        <taxon>Eukaryota</taxon>
        <taxon>Sar</taxon>
        <taxon>Stramenopiles</taxon>
        <taxon>Ochrophyta</taxon>
        <taxon>Pelagophyceae</taxon>
        <taxon>Pelagomonadales</taxon>
        <taxon>Pelagomonadaceae</taxon>
        <taxon>Pelagomonas</taxon>
    </lineage>
</organism>
<dbReference type="Pfam" id="PF08007">
    <property type="entry name" value="JmjC_2"/>
    <property type="match status" value="1"/>
</dbReference>
<feature type="compositionally biased region" description="Pro residues" evidence="5">
    <location>
        <begin position="799"/>
        <end position="813"/>
    </location>
</feature>